<dbReference type="GO" id="GO:0003755">
    <property type="term" value="F:peptidyl-prolyl cis-trans isomerase activity"/>
    <property type="evidence" value="ECO:0007669"/>
    <property type="project" value="UniProtKB-UniRule"/>
</dbReference>
<dbReference type="EC" id="5.2.1.8" evidence="10"/>
<dbReference type="GO" id="GO:0042026">
    <property type="term" value="P:protein refolding"/>
    <property type="evidence" value="ECO:0007669"/>
    <property type="project" value="UniProtKB-ARBA"/>
</dbReference>
<comment type="catalytic activity">
    <reaction evidence="1 9 10">
        <text>[protein]-peptidylproline (omega=180) = [protein]-peptidylproline (omega=0)</text>
        <dbReference type="Rhea" id="RHEA:16237"/>
        <dbReference type="Rhea" id="RHEA-COMP:10747"/>
        <dbReference type="Rhea" id="RHEA-COMP:10748"/>
        <dbReference type="ChEBI" id="CHEBI:83833"/>
        <dbReference type="ChEBI" id="CHEBI:83834"/>
        <dbReference type="EC" id="5.2.1.8"/>
    </reaction>
</comment>
<proteinExistence type="inferred from homology"/>
<organism evidence="12 13">
    <name type="scientific">Devosia geojensis</name>
    <dbReference type="NCBI Taxonomy" id="443610"/>
    <lineage>
        <taxon>Bacteria</taxon>
        <taxon>Pseudomonadati</taxon>
        <taxon>Pseudomonadota</taxon>
        <taxon>Alphaproteobacteria</taxon>
        <taxon>Hyphomicrobiales</taxon>
        <taxon>Devosiaceae</taxon>
        <taxon>Devosia</taxon>
    </lineage>
</organism>
<dbReference type="Proteomes" id="UP000033632">
    <property type="component" value="Unassembled WGS sequence"/>
</dbReference>
<accession>A0A0F5FPD6</accession>
<comment type="caution">
    <text evidence="12">The sequence shown here is derived from an EMBL/GenBank/DDBJ whole genome shotgun (WGS) entry which is preliminary data.</text>
</comment>
<dbReference type="PATRIC" id="fig|443610.3.peg.1608"/>
<evidence type="ECO:0000256" key="3">
    <source>
        <dbReference type="ARBA" id="ARBA00006577"/>
    </source>
</evidence>
<comment type="similarity">
    <text evidence="3 10">Belongs to the FKBP-type PPIase family.</text>
</comment>
<evidence type="ECO:0000256" key="4">
    <source>
        <dbReference type="ARBA" id="ARBA00022490"/>
    </source>
</evidence>
<evidence type="ECO:0000313" key="13">
    <source>
        <dbReference type="Proteomes" id="UP000033632"/>
    </source>
</evidence>
<reference evidence="12 13" key="1">
    <citation type="submission" date="2015-03" db="EMBL/GenBank/DDBJ databases">
        <authorList>
            <person name="Hassan Y.I."/>
            <person name="Lepp D."/>
            <person name="Li X.-Z."/>
            <person name="Zhou T."/>
        </authorList>
    </citation>
    <scope>NUCLEOTIDE SEQUENCE [LARGE SCALE GENOMIC DNA]</scope>
    <source>
        <strain evidence="12 13">BD-c194</strain>
    </source>
</reference>
<dbReference type="Gene3D" id="3.10.50.40">
    <property type="match status" value="1"/>
</dbReference>
<evidence type="ECO:0000256" key="8">
    <source>
        <dbReference type="ARBA" id="ARBA00037071"/>
    </source>
</evidence>
<dbReference type="EMBL" id="JZEX01000138">
    <property type="protein sequence ID" value="KKB10706.1"/>
    <property type="molecule type" value="Genomic_DNA"/>
</dbReference>
<dbReference type="PROSITE" id="PS50059">
    <property type="entry name" value="FKBP_PPIASE"/>
    <property type="match status" value="1"/>
</dbReference>
<evidence type="ECO:0000313" key="12">
    <source>
        <dbReference type="EMBL" id="KKB10706.1"/>
    </source>
</evidence>
<name>A0A0F5FPD6_9HYPH</name>
<protein>
    <recommendedName>
        <fullName evidence="10">Peptidyl-prolyl cis-trans isomerase</fullName>
        <ecNumber evidence="10">5.2.1.8</ecNumber>
    </recommendedName>
</protein>
<keyword evidence="6" id="KW-0143">Chaperone</keyword>
<evidence type="ECO:0000256" key="6">
    <source>
        <dbReference type="ARBA" id="ARBA00023186"/>
    </source>
</evidence>
<evidence type="ECO:0000256" key="5">
    <source>
        <dbReference type="ARBA" id="ARBA00023110"/>
    </source>
</evidence>
<keyword evidence="13" id="KW-1185">Reference proteome</keyword>
<dbReference type="RefSeq" id="WP_046109776.1">
    <property type="nucleotide sequence ID" value="NZ_JZEX01000138.1"/>
</dbReference>
<evidence type="ECO:0000256" key="7">
    <source>
        <dbReference type="ARBA" id="ARBA00023235"/>
    </source>
</evidence>
<feature type="domain" description="PPIase FKBP-type" evidence="11">
    <location>
        <begin position="7"/>
        <end position="101"/>
    </location>
</feature>
<dbReference type="Pfam" id="PF00254">
    <property type="entry name" value="FKBP_C"/>
    <property type="match status" value="1"/>
</dbReference>
<dbReference type="OrthoDB" id="9808891at2"/>
<keyword evidence="7 9" id="KW-0413">Isomerase</keyword>
<evidence type="ECO:0000259" key="11">
    <source>
        <dbReference type="PROSITE" id="PS50059"/>
    </source>
</evidence>
<comment type="function">
    <text evidence="8">Also involved in hydrogenase metallocenter assembly, probably by participating in the nickel insertion step. This function in hydrogenase biosynthesis requires chaperone activity and the presence of the metal-binding domain, but not PPIase activity.</text>
</comment>
<dbReference type="InterPro" id="IPR001179">
    <property type="entry name" value="PPIase_FKBP_dom"/>
</dbReference>
<dbReference type="GO" id="GO:0005737">
    <property type="term" value="C:cytoplasm"/>
    <property type="evidence" value="ECO:0007669"/>
    <property type="project" value="UniProtKB-SubCell"/>
</dbReference>
<dbReference type="AlphaFoldDB" id="A0A0F5FPD6"/>
<comment type="subcellular location">
    <subcellularLocation>
        <location evidence="2">Cytoplasm</location>
    </subcellularLocation>
</comment>
<dbReference type="PANTHER" id="PTHR47861:SF3">
    <property type="entry name" value="FKBP-TYPE PEPTIDYL-PROLYL CIS-TRANS ISOMERASE SLYD"/>
    <property type="match status" value="1"/>
</dbReference>
<evidence type="ECO:0000256" key="2">
    <source>
        <dbReference type="ARBA" id="ARBA00004496"/>
    </source>
</evidence>
<gene>
    <name evidence="12" type="ORF">VE25_16580</name>
</gene>
<sequence>MTQAKTGDIVRIHYIGRLTDGTEFDSSSGGEPLEFTLGTGQVIRGLDEHLQGMEEGDRSTVTIPSDDAYGPHRPDAVQTVERASIPSEVELAVGAQLQARTRDGTIVPLVVTGFDASTVELDANHPLAGKDLVFDVELVQIVKAA</sequence>
<evidence type="ECO:0000256" key="10">
    <source>
        <dbReference type="RuleBase" id="RU003915"/>
    </source>
</evidence>
<dbReference type="SUPFAM" id="SSF54534">
    <property type="entry name" value="FKBP-like"/>
    <property type="match status" value="1"/>
</dbReference>
<keyword evidence="5 9" id="KW-0697">Rotamase</keyword>
<dbReference type="InterPro" id="IPR046357">
    <property type="entry name" value="PPIase_dom_sf"/>
</dbReference>
<evidence type="ECO:0000256" key="9">
    <source>
        <dbReference type="PROSITE-ProRule" id="PRU00277"/>
    </source>
</evidence>
<dbReference type="PANTHER" id="PTHR47861">
    <property type="entry name" value="FKBP-TYPE PEPTIDYL-PROLYL CIS-TRANS ISOMERASE SLYD"/>
    <property type="match status" value="1"/>
</dbReference>
<keyword evidence="4" id="KW-0963">Cytoplasm</keyword>
<evidence type="ECO:0000256" key="1">
    <source>
        <dbReference type="ARBA" id="ARBA00000971"/>
    </source>
</evidence>
<dbReference type="STRING" id="443610.VE25_16580"/>